<dbReference type="PANTHER" id="PTHR23324">
    <property type="entry name" value="SEC14 RELATED PROTEIN"/>
    <property type="match status" value="1"/>
</dbReference>
<dbReference type="SUPFAM" id="SSF101576">
    <property type="entry name" value="Supernatant protein factor (SPF), C-terminal domain"/>
    <property type="match status" value="1"/>
</dbReference>
<evidence type="ECO:0000259" key="2">
    <source>
        <dbReference type="PROSITE" id="PS50866"/>
    </source>
</evidence>
<dbReference type="InterPro" id="IPR001251">
    <property type="entry name" value="CRAL-TRIO_dom"/>
</dbReference>
<gene>
    <name evidence="3" type="primary">SEC14L2</name>
    <name evidence="3" type="ORF">TNCT_71471</name>
</gene>
<dbReference type="InterPro" id="IPR036273">
    <property type="entry name" value="CRAL/TRIO_N_dom_sf"/>
</dbReference>
<sequence>MNVFDRRWSDIKDLNSCSYIDLNMANKKCDYSNEEGRRVILKEFRRVVKDILEPHHDDDFLLRWLRARDFDIIKSEKMIRESFKFRKKIGADTILTSAYELPEVFKKYPVTFSLGLDSENSAVRVFMPGICDYKGYVYSLRTMDLMKLLVHFLEYDLKMLQEKKKKIGKLDIKTTFIMDFQEFSLKKFYDKSVINAGIQLITMYQDNYPETLKAAYLVNVPSYFSWVFNIFKPFLNSVTLSKIKIYKTDEWQEEIKKVVDPKVLPAFLGGLRTDPDGNPKCNTLVNWDSKIDPSFYLKQNMNPGGIDDETMKTTTIQQRSVFQMPVEIKTPGTILKWVFRTKDYNIRFGLFYKTDKKSRQEEILPVENVDCQVIPEENEFVCEKTGTYILYFDNSYSWMTAKQLFYKVETENPNVIEANNKTDVKS</sequence>
<dbReference type="InterPro" id="IPR051064">
    <property type="entry name" value="SEC14/CRAL-TRIO_domain"/>
</dbReference>
<evidence type="ECO:0000259" key="1">
    <source>
        <dbReference type="PROSITE" id="PS50191"/>
    </source>
</evidence>
<keyword evidence="4" id="KW-1185">Reference proteome</keyword>
<reference evidence="3" key="1">
    <citation type="submission" date="2020-07" db="EMBL/GenBank/DDBJ databases">
        <title>Multicomponent nature underlies the extraordinary mechanical properties of spider dragline silk.</title>
        <authorList>
            <person name="Kono N."/>
            <person name="Nakamura H."/>
            <person name="Mori M."/>
            <person name="Yoshida Y."/>
            <person name="Ohtoshi R."/>
            <person name="Malay A.D."/>
            <person name="Moran D.A.P."/>
            <person name="Tomita M."/>
            <person name="Numata K."/>
            <person name="Arakawa K."/>
        </authorList>
    </citation>
    <scope>NUCLEOTIDE SEQUENCE</scope>
</reference>
<dbReference type="PROSITE" id="PS50191">
    <property type="entry name" value="CRAL_TRIO"/>
    <property type="match status" value="1"/>
</dbReference>
<feature type="domain" description="CRAL-TRIO" evidence="1">
    <location>
        <begin position="101"/>
        <end position="276"/>
    </location>
</feature>
<protein>
    <submittedName>
        <fullName evidence="3">SEC14-like protein 2</fullName>
    </submittedName>
</protein>
<dbReference type="SUPFAM" id="SSF52087">
    <property type="entry name" value="CRAL/TRIO domain"/>
    <property type="match status" value="1"/>
</dbReference>
<dbReference type="Pfam" id="PF00650">
    <property type="entry name" value="CRAL_TRIO"/>
    <property type="match status" value="1"/>
</dbReference>
<dbReference type="OrthoDB" id="1434354at2759"/>
<comment type="caution">
    <text evidence="3">The sequence shown here is derived from an EMBL/GenBank/DDBJ whole genome shotgun (WGS) entry which is preliminary data.</text>
</comment>
<proteinExistence type="predicted"/>
<dbReference type="Gene3D" id="3.40.525.10">
    <property type="entry name" value="CRAL-TRIO lipid binding domain"/>
    <property type="match status" value="1"/>
</dbReference>
<dbReference type="SMART" id="SM01100">
    <property type="entry name" value="CRAL_TRIO_N"/>
    <property type="match status" value="1"/>
</dbReference>
<dbReference type="CDD" id="cd00170">
    <property type="entry name" value="SEC14"/>
    <property type="match status" value="1"/>
</dbReference>
<dbReference type="InterPro" id="IPR036865">
    <property type="entry name" value="CRAL-TRIO_dom_sf"/>
</dbReference>
<dbReference type="EMBL" id="BMAO01027574">
    <property type="protein sequence ID" value="GFR18157.1"/>
    <property type="molecule type" value="Genomic_DNA"/>
</dbReference>
<dbReference type="Pfam" id="PF13897">
    <property type="entry name" value="GOLD_2"/>
    <property type="match status" value="1"/>
</dbReference>
<dbReference type="InterPro" id="IPR011074">
    <property type="entry name" value="CRAL/TRIO_N_dom"/>
</dbReference>
<name>A0A8X6LRM4_TRICU</name>
<dbReference type="Gene3D" id="2.60.120.680">
    <property type="entry name" value="GOLD domain"/>
    <property type="match status" value="1"/>
</dbReference>
<feature type="domain" description="GOLD" evidence="2">
    <location>
        <begin position="308"/>
        <end position="410"/>
    </location>
</feature>
<dbReference type="SUPFAM" id="SSF46938">
    <property type="entry name" value="CRAL/TRIO N-terminal domain"/>
    <property type="match status" value="1"/>
</dbReference>
<accession>A0A8X6LRM4</accession>
<dbReference type="InterPro" id="IPR009038">
    <property type="entry name" value="GOLD_dom"/>
</dbReference>
<evidence type="ECO:0000313" key="4">
    <source>
        <dbReference type="Proteomes" id="UP000887116"/>
    </source>
</evidence>
<dbReference type="PRINTS" id="PR00180">
    <property type="entry name" value="CRETINALDHBP"/>
</dbReference>
<dbReference type="InterPro" id="IPR036598">
    <property type="entry name" value="GOLD_dom_sf"/>
</dbReference>
<dbReference type="Pfam" id="PF03765">
    <property type="entry name" value="CRAL_TRIO_N"/>
    <property type="match status" value="1"/>
</dbReference>
<evidence type="ECO:0000313" key="3">
    <source>
        <dbReference type="EMBL" id="GFR18157.1"/>
    </source>
</evidence>
<organism evidence="3 4">
    <name type="scientific">Trichonephila clavata</name>
    <name type="common">Joro spider</name>
    <name type="synonym">Nephila clavata</name>
    <dbReference type="NCBI Taxonomy" id="2740835"/>
    <lineage>
        <taxon>Eukaryota</taxon>
        <taxon>Metazoa</taxon>
        <taxon>Ecdysozoa</taxon>
        <taxon>Arthropoda</taxon>
        <taxon>Chelicerata</taxon>
        <taxon>Arachnida</taxon>
        <taxon>Araneae</taxon>
        <taxon>Araneomorphae</taxon>
        <taxon>Entelegynae</taxon>
        <taxon>Araneoidea</taxon>
        <taxon>Nephilidae</taxon>
        <taxon>Trichonephila</taxon>
    </lineage>
</organism>
<dbReference type="SMART" id="SM00516">
    <property type="entry name" value="SEC14"/>
    <property type="match status" value="1"/>
</dbReference>
<dbReference type="AlphaFoldDB" id="A0A8X6LRM4"/>
<dbReference type="GO" id="GO:0005737">
    <property type="term" value="C:cytoplasm"/>
    <property type="evidence" value="ECO:0007669"/>
    <property type="project" value="TreeGrafter"/>
</dbReference>
<dbReference type="Proteomes" id="UP000887116">
    <property type="component" value="Unassembled WGS sequence"/>
</dbReference>
<dbReference type="PANTHER" id="PTHR23324:SF83">
    <property type="entry name" value="SEC14-LIKE PROTEIN 2"/>
    <property type="match status" value="1"/>
</dbReference>
<dbReference type="PROSITE" id="PS50866">
    <property type="entry name" value="GOLD"/>
    <property type="match status" value="1"/>
</dbReference>